<dbReference type="AlphaFoldDB" id="A0A4Z0WBX3"/>
<dbReference type="Pfam" id="PF22725">
    <property type="entry name" value="GFO_IDH_MocA_C3"/>
    <property type="match status" value="1"/>
</dbReference>
<gene>
    <name evidence="3" type="ORF">E4656_10260</name>
</gene>
<feature type="domain" description="GFO/IDH/MocA-like oxidoreductase" evidence="2">
    <location>
        <begin position="146"/>
        <end position="276"/>
    </location>
</feature>
<comment type="caution">
    <text evidence="3">The sequence shown here is derived from an EMBL/GenBank/DDBJ whole genome shotgun (WGS) entry which is preliminary data.</text>
</comment>
<protein>
    <submittedName>
        <fullName evidence="3">Gfo/Idh/MocA family oxidoreductase</fullName>
    </submittedName>
</protein>
<dbReference type="InterPro" id="IPR036291">
    <property type="entry name" value="NAD(P)-bd_dom_sf"/>
</dbReference>
<dbReference type="Gene3D" id="3.30.360.10">
    <property type="entry name" value="Dihydrodipicolinate Reductase, domain 2"/>
    <property type="match status" value="1"/>
</dbReference>
<evidence type="ECO:0000259" key="1">
    <source>
        <dbReference type="Pfam" id="PF01408"/>
    </source>
</evidence>
<dbReference type="GO" id="GO:0000166">
    <property type="term" value="F:nucleotide binding"/>
    <property type="evidence" value="ECO:0007669"/>
    <property type="project" value="InterPro"/>
</dbReference>
<dbReference type="PANTHER" id="PTHR43708:SF3">
    <property type="entry name" value="OXIDOREDUCTASE"/>
    <property type="match status" value="1"/>
</dbReference>
<dbReference type="OrthoDB" id="9815825at2"/>
<dbReference type="Pfam" id="PF01408">
    <property type="entry name" value="GFO_IDH_MocA"/>
    <property type="match status" value="1"/>
</dbReference>
<evidence type="ECO:0000313" key="4">
    <source>
        <dbReference type="Proteomes" id="UP000297475"/>
    </source>
</evidence>
<dbReference type="RefSeq" id="WP_135483132.1">
    <property type="nucleotide sequence ID" value="NZ_SRMF01000003.1"/>
</dbReference>
<keyword evidence="4" id="KW-1185">Reference proteome</keyword>
<dbReference type="Gene3D" id="3.40.50.720">
    <property type="entry name" value="NAD(P)-binding Rossmann-like Domain"/>
    <property type="match status" value="1"/>
</dbReference>
<reference evidence="3 4" key="1">
    <citation type="submission" date="2019-04" db="EMBL/GenBank/DDBJ databases">
        <title>Natronospirillum operosus gen. nov., sp. nov., a haloalkaliphilic satellite isolated from decaying biomass of laboratory culture of cyanobacterium Geitlerinema sp. and proposal of Natronospirillaceae fam. nov. and Saccharospirillaceae fam. nov.</title>
        <authorList>
            <person name="Kevbrin V."/>
            <person name="Boltyanskaya Y."/>
            <person name="Koziaeva V."/>
            <person name="Grouzdev D.S."/>
            <person name="Park M."/>
            <person name="Cho J."/>
        </authorList>
    </citation>
    <scope>NUCLEOTIDE SEQUENCE [LARGE SCALE GENOMIC DNA]</scope>
    <source>
        <strain evidence="3 4">G-116</strain>
    </source>
</reference>
<dbReference type="SUPFAM" id="SSF55347">
    <property type="entry name" value="Glyceraldehyde-3-phosphate dehydrogenase-like, C-terminal domain"/>
    <property type="match status" value="1"/>
</dbReference>
<dbReference type="Proteomes" id="UP000297475">
    <property type="component" value="Unassembled WGS sequence"/>
</dbReference>
<dbReference type="EMBL" id="SRMF01000003">
    <property type="protein sequence ID" value="TGG93423.1"/>
    <property type="molecule type" value="Genomic_DNA"/>
</dbReference>
<feature type="domain" description="Gfo/Idh/MocA-like oxidoreductase N-terminal" evidence="1">
    <location>
        <begin position="9"/>
        <end position="132"/>
    </location>
</feature>
<name>A0A4Z0WBX3_9GAMM</name>
<evidence type="ECO:0000313" key="3">
    <source>
        <dbReference type="EMBL" id="TGG93423.1"/>
    </source>
</evidence>
<organism evidence="3 4">
    <name type="scientific">Natronospirillum operosum</name>
    <dbReference type="NCBI Taxonomy" id="2759953"/>
    <lineage>
        <taxon>Bacteria</taxon>
        <taxon>Pseudomonadati</taxon>
        <taxon>Pseudomonadota</taxon>
        <taxon>Gammaproteobacteria</taxon>
        <taxon>Oceanospirillales</taxon>
        <taxon>Natronospirillaceae</taxon>
        <taxon>Natronospirillum</taxon>
    </lineage>
</organism>
<evidence type="ECO:0000259" key="2">
    <source>
        <dbReference type="Pfam" id="PF22725"/>
    </source>
</evidence>
<dbReference type="PANTHER" id="PTHR43708">
    <property type="entry name" value="CONSERVED EXPRESSED OXIDOREDUCTASE (EUROFUNG)"/>
    <property type="match status" value="1"/>
</dbReference>
<proteinExistence type="predicted"/>
<dbReference type="InterPro" id="IPR051317">
    <property type="entry name" value="Gfo/Idh/MocA_oxidoreduct"/>
</dbReference>
<accession>A0A4Z0WBX3</accession>
<dbReference type="InterPro" id="IPR055170">
    <property type="entry name" value="GFO_IDH_MocA-like_dom"/>
</dbReference>
<dbReference type="InterPro" id="IPR000683">
    <property type="entry name" value="Gfo/Idh/MocA-like_OxRdtase_N"/>
</dbReference>
<sequence>MAENNQRLRLAMLGGGDGALIGGVHRIAARMDDRYELVAGVFAPDPAANRQFARTLGLAEERVYADYQTLLQAEAERPDGAEVVAIATPNHLHFPMALAALQAGLHVVCEKPMTLTVEEAEALARAAGESDREFLLMHNYVGYPLVQHAREMVASGQIGKLISVQVEYVQEWLTEEPAADNKQAAWRLDPEKAGAAGCLGDIGTHAFHLARFITGEPVSAVSADLVSHVPGRVLDDNVQALLRFEGGARGSLWASQTAPGHENALRIRVIGDKASLHWQQEAPNELLYAPLNAPAQRITRRDDLLGNAVGRSIRIPGGHPEGYLEAFANLYQALADRVRSGQSVAWLPGVEAGVEGMRFVEAALQSSQADGRWTAIRPVDTAAGRR</sequence>
<dbReference type="SUPFAM" id="SSF51735">
    <property type="entry name" value="NAD(P)-binding Rossmann-fold domains"/>
    <property type="match status" value="1"/>
</dbReference>